<dbReference type="FunFam" id="2.40.30.20:FF:000004">
    <property type="entry name" value="Riboflavin synthase, alpha subunit"/>
    <property type="match status" value="1"/>
</dbReference>
<comment type="caution">
    <text evidence="9">The sequence shown here is derived from an EMBL/GenBank/DDBJ whole genome shotgun (WGS) entry which is preliminary data.</text>
</comment>
<reference evidence="9" key="1">
    <citation type="submission" date="2023-03" db="EMBL/GenBank/DDBJ databases">
        <authorList>
            <person name="Steffen K."/>
            <person name="Cardenas P."/>
        </authorList>
    </citation>
    <scope>NUCLEOTIDE SEQUENCE</scope>
</reference>
<evidence type="ECO:0000256" key="3">
    <source>
        <dbReference type="ARBA" id="ARBA00012827"/>
    </source>
</evidence>
<evidence type="ECO:0000256" key="6">
    <source>
        <dbReference type="ARBA" id="ARBA00022679"/>
    </source>
</evidence>
<dbReference type="InterPro" id="IPR017938">
    <property type="entry name" value="Riboflavin_synthase-like_b-brl"/>
</dbReference>
<dbReference type="GO" id="GO:0004746">
    <property type="term" value="F:riboflavin synthase activity"/>
    <property type="evidence" value="ECO:0007669"/>
    <property type="project" value="UniProtKB-EC"/>
</dbReference>
<name>A0AA35QT58_GEOBA</name>
<organism evidence="9 10">
    <name type="scientific">Geodia barretti</name>
    <name type="common">Barrett's horny sponge</name>
    <dbReference type="NCBI Taxonomy" id="519541"/>
    <lineage>
        <taxon>Eukaryota</taxon>
        <taxon>Metazoa</taxon>
        <taxon>Porifera</taxon>
        <taxon>Demospongiae</taxon>
        <taxon>Heteroscleromorpha</taxon>
        <taxon>Tetractinellida</taxon>
        <taxon>Astrophorina</taxon>
        <taxon>Geodiidae</taxon>
        <taxon>Geodia</taxon>
    </lineage>
</organism>
<dbReference type="InterPro" id="IPR026017">
    <property type="entry name" value="Lumazine-bd_dom"/>
</dbReference>
<evidence type="ECO:0000256" key="4">
    <source>
        <dbReference type="ARBA" id="ARBA00013950"/>
    </source>
</evidence>
<dbReference type="PANTHER" id="PTHR21098:SF0">
    <property type="entry name" value="RIBOFLAVIN SYNTHASE"/>
    <property type="match status" value="1"/>
</dbReference>
<dbReference type="Pfam" id="PF00677">
    <property type="entry name" value="Lum_binding"/>
    <property type="match status" value="2"/>
</dbReference>
<dbReference type="PROSITE" id="PS51177">
    <property type="entry name" value="LUMAZINE_BIND"/>
    <property type="match status" value="2"/>
</dbReference>
<keyword evidence="6" id="KW-0808">Transferase</keyword>
<dbReference type="NCBIfam" id="NF006767">
    <property type="entry name" value="PRK09289.1"/>
    <property type="match status" value="1"/>
</dbReference>
<dbReference type="EC" id="2.5.1.9" evidence="3"/>
<keyword evidence="5" id="KW-0686">Riboflavin biosynthesis</keyword>
<proteinExistence type="predicted"/>
<dbReference type="Gene3D" id="2.40.30.20">
    <property type="match status" value="2"/>
</dbReference>
<dbReference type="NCBIfam" id="TIGR00187">
    <property type="entry name" value="ribE"/>
    <property type="match status" value="1"/>
</dbReference>
<evidence type="ECO:0000256" key="5">
    <source>
        <dbReference type="ARBA" id="ARBA00022619"/>
    </source>
</evidence>
<gene>
    <name evidence="9" type="ORF">GBAR_LOCUS416</name>
</gene>
<dbReference type="PANTHER" id="PTHR21098">
    <property type="entry name" value="RIBOFLAVIN SYNTHASE ALPHA CHAIN"/>
    <property type="match status" value="1"/>
</dbReference>
<sequence length="202" mass="21576">MFTGIVEEIGTVAGTSTTGLSIGASVVMDDLVVSDSICVNGACLTVTDISGAAFSVDTVPETLRRTNLGELKSGDPVNLERPMSSDGRFGGHIVQGHVDGTGRVLSVVPEGQARNFKFEAEDSIMRYVVEKGFVAVDGTSLTVVNCDYRTFSVTIVPYTWENTVFALRKPGDLVNLEVDIIAKYVERLATGPRLPVDTADEL</sequence>
<evidence type="ECO:0000256" key="1">
    <source>
        <dbReference type="ARBA" id="ARBA00002803"/>
    </source>
</evidence>
<dbReference type="AlphaFoldDB" id="A0AA35QT58"/>
<protein>
    <recommendedName>
        <fullName evidence="4">Riboflavin synthase</fullName>
        <ecNumber evidence="3">2.5.1.9</ecNumber>
    </recommendedName>
</protein>
<dbReference type="InterPro" id="IPR023366">
    <property type="entry name" value="ATP_synth_asu-like_sf"/>
</dbReference>
<evidence type="ECO:0000259" key="8">
    <source>
        <dbReference type="PROSITE" id="PS51177"/>
    </source>
</evidence>
<dbReference type="PIRSF" id="PIRSF000498">
    <property type="entry name" value="Riboflavin_syn_A"/>
    <property type="match status" value="1"/>
</dbReference>
<accession>A0AA35QT58</accession>
<feature type="domain" description="Lumazine-binding" evidence="8">
    <location>
        <begin position="1"/>
        <end position="92"/>
    </location>
</feature>
<dbReference type="SUPFAM" id="SSF63380">
    <property type="entry name" value="Riboflavin synthase domain-like"/>
    <property type="match status" value="2"/>
</dbReference>
<dbReference type="GO" id="GO:0009231">
    <property type="term" value="P:riboflavin biosynthetic process"/>
    <property type="evidence" value="ECO:0007669"/>
    <property type="project" value="UniProtKB-KW"/>
</dbReference>
<comment type="function">
    <text evidence="1">Catalyzes the dismutation of two molecules of 6,7-dimethyl-8-ribityllumazine, resulting in the formation of riboflavin and 5-amino-6-(D-ribitylamino)uracil.</text>
</comment>
<dbReference type="EMBL" id="CASHTH010000055">
    <property type="protein sequence ID" value="CAI7990099.1"/>
    <property type="molecule type" value="Genomic_DNA"/>
</dbReference>
<evidence type="ECO:0000313" key="9">
    <source>
        <dbReference type="EMBL" id="CAI7990099.1"/>
    </source>
</evidence>
<comment type="pathway">
    <text evidence="2">Cofactor biosynthesis; riboflavin biosynthesis; riboflavin from 2-hydroxy-3-oxobutyl phosphate and 5-amino-6-(D-ribitylamino)uracil: step 2/2.</text>
</comment>
<dbReference type="InterPro" id="IPR001783">
    <property type="entry name" value="Lumazine-bd"/>
</dbReference>
<evidence type="ECO:0000256" key="7">
    <source>
        <dbReference type="ARBA" id="ARBA00022737"/>
    </source>
</evidence>
<feature type="domain" description="Lumazine-binding" evidence="8">
    <location>
        <begin position="93"/>
        <end position="189"/>
    </location>
</feature>
<evidence type="ECO:0000313" key="10">
    <source>
        <dbReference type="Proteomes" id="UP001174909"/>
    </source>
</evidence>
<evidence type="ECO:0000256" key="2">
    <source>
        <dbReference type="ARBA" id="ARBA00004887"/>
    </source>
</evidence>
<dbReference type="CDD" id="cd00402">
    <property type="entry name" value="Riboflavin_synthase_like"/>
    <property type="match status" value="1"/>
</dbReference>
<dbReference type="Proteomes" id="UP001174909">
    <property type="component" value="Unassembled WGS sequence"/>
</dbReference>
<keyword evidence="7" id="KW-0677">Repeat</keyword>
<keyword evidence="10" id="KW-1185">Reference proteome</keyword>